<dbReference type="SUPFAM" id="SSF54373">
    <property type="entry name" value="FAD-linked reductases, C-terminal domain"/>
    <property type="match status" value="1"/>
</dbReference>
<feature type="domain" description="FAD dependent oxidoreductase" evidence="2">
    <location>
        <begin position="13"/>
        <end position="366"/>
    </location>
</feature>
<protein>
    <submittedName>
        <fullName evidence="3">Glycine oxidase ThiO</fullName>
    </submittedName>
</protein>
<accession>A0ABQ6HYR8</accession>
<evidence type="ECO:0000256" key="1">
    <source>
        <dbReference type="ARBA" id="ARBA00023002"/>
    </source>
</evidence>
<dbReference type="SUPFAM" id="SSF51905">
    <property type="entry name" value="FAD/NAD(P)-binding domain"/>
    <property type="match status" value="1"/>
</dbReference>
<gene>
    <name evidence="3" type="ORF">GCM10025864_03980</name>
</gene>
<dbReference type="Pfam" id="PF01266">
    <property type="entry name" value="DAO"/>
    <property type="match status" value="1"/>
</dbReference>
<evidence type="ECO:0000313" key="4">
    <source>
        <dbReference type="Proteomes" id="UP001157091"/>
    </source>
</evidence>
<proteinExistence type="predicted"/>
<dbReference type="Gene3D" id="3.30.9.10">
    <property type="entry name" value="D-Amino Acid Oxidase, subunit A, domain 2"/>
    <property type="match status" value="1"/>
</dbReference>
<keyword evidence="1" id="KW-0560">Oxidoreductase</keyword>
<dbReference type="PANTHER" id="PTHR13847">
    <property type="entry name" value="SARCOSINE DEHYDROGENASE-RELATED"/>
    <property type="match status" value="1"/>
</dbReference>
<dbReference type="EMBL" id="BSUK01000001">
    <property type="protein sequence ID" value="GMA22639.1"/>
    <property type="molecule type" value="Genomic_DNA"/>
</dbReference>
<sequence length="401" mass="40642">MPAVPLPRSRVPDVLVVGGGVVGLTCAWYAARSGAHVTVLDRSPGDGATHAAAGMLAPVGEAEPDDGAATALHLAGAALWPGFAAELRASSGRDPGFEPAGSLLLAYDAGDRTDLLRRLDQHAAAGLRSVALTVADARREEPALGPVAGAALAPDDHRADPRATHRALLDAVRAAGVRRVPASAVRLVREGPRVVGAVDDTGHVHLAGLTVLAAGTPSRTLAADAGAPAVPVRDVVGQTLRLAAGPDLPLTRTLRGQVQGRPVYMVPRAPGPDGTREVVVGATSEETTDARRPRAGGTFALLRDARALVPGLDETTLVDVTQRARPTTPDGRPLVGPSGLPGLWLATGHGRGGVLLAPLTGVALADALGAVTPGLPSGVLGRALAATNPDRLTAPDHRRTA</sequence>
<dbReference type="PANTHER" id="PTHR13847:SF289">
    <property type="entry name" value="GLYCINE OXIDASE"/>
    <property type="match status" value="1"/>
</dbReference>
<comment type="caution">
    <text evidence="3">The sequence shown here is derived from an EMBL/GenBank/DDBJ whole genome shotgun (WGS) entry which is preliminary data.</text>
</comment>
<organism evidence="3 4">
    <name type="scientific">Luteimicrobium album</name>
    <dbReference type="NCBI Taxonomy" id="1054550"/>
    <lineage>
        <taxon>Bacteria</taxon>
        <taxon>Bacillati</taxon>
        <taxon>Actinomycetota</taxon>
        <taxon>Actinomycetes</taxon>
        <taxon>Micrococcales</taxon>
        <taxon>Luteimicrobium</taxon>
    </lineage>
</organism>
<dbReference type="InterPro" id="IPR006076">
    <property type="entry name" value="FAD-dep_OxRdtase"/>
</dbReference>
<keyword evidence="4" id="KW-1185">Reference proteome</keyword>
<reference evidence="4" key="1">
    <citation type="journal article" date="2019" name="Int. J. Syst. Evol. Microbiol.">
        <title>The Global Catalogue of Microorganisms (GCM) 10K type strain sequencing project: providing services to taxonomists for standard genome sequencing and annotation.</title>
        <authorList>
            <consortium name="The Broad Institute Genomics Platform"/>
            <consortium name="The Broad Institute Genome Sequencing Center for Infectious Disease"/>
            <person name="Wu L."/>
            <person name="Ma J."/>
        </authorList>
    </citation>
    <scope>NUCLEOTIDE SEQUENCE [LARGE SCALE GENOMIC DNA]</scope>
    <source>
        <strain evidence="4">NBRC 106348</strain>
    </source>
</reference>
<dbReference type="RefSeq" id="WP_284291768.1">
    <property type="nucleotide sequence ID" value="NZ_BSUK01000001.1"/>
</dbReference>
<evidence type="ECO:0000313" key="3">
    <source>
        <dbReference type="EMBL" id="GMA22639.1"/>
    </source>
</evidence>
<dbReference type="Proteomes" id="UP001157091">
    <property type="component" value="Unassembled WGS sequence"/>
</dbReference>
<evidence type="ECO:0000259" key="2">
    <source>
        <dbReference type="Pfam" id="PF01266"/>
    </source>
</evidence>
<name>A0ABQ6HYR8_9MICO</name>
<dbReference type="InterPro" id="IPR036188">
    <property type="entry name" value="FAD/NAD-bd_sf"/>
</dbReference>
<dbReference type="Gene3D" id="3.50.50.60">
    <property type="entry name" value="FAD/NAD(P)-binding domain"/>
    <property type="match status" value="1"/>
</dbReference>